<dbReference type="InterPro" id="IPR012334">
    <property type="entry name" value="Pectin_lyas_fold"/>
</dbReference>
<proteinExistence type="predicted"/>
<feature type="compositionally biased region" description="Basic and acidic residues" evidence="1">
    <location>
        <begin position="263"/>
        <end position="273"/>
    </location>
</feature>
<evidence type="ECO:0000256" key="2">
    <source>
        <dbReference type="SAM" id="Phobius"/>
    </source>
</evidence>
<accession>A0A420XM77</accession>
<dbReference type="InterPro" id="IPR011050">
    <property type="entry name" value="Pectin_lyase_fold/virulence"/>
</dbReference>
<feature type="region of interest" description="Disordered" evidence="1">
    <location>
        <begin position="656"/>
        <end position="694"/>
    </location>
</feature>
<evidence type="ECO:0000313" key="6">
    <source>
        <dbReference type="Proteomes" id="UP000281955"/>
    </source>
</evidence>
<protein>
    <submittedName>
        <fullName evidence="5">Copper-binding protein NosD</fullName>
    </submittedName>
</protein>
<sequence length="694" mass="71149">MQKRRTRRRGLAVALRSLLAAATVAASGSAALAGAGPAAAAQDPLADAPPAAYAGDASHQAALVEAEDERIQDVRMKASLLRWDDAAAYQTPQCTTSTAIPTCVLVPRTNPYRISDLTSAGLGHALEQQADGSYLLTHNLFVAYGATLVLDGTNRPIRMMSDSDGFTSIVSYGGRIELTGSPSAPLTLTSWDDKTHAEDTTTDDGRAYVRAIGGQLDMDYVKASNLGFWSGKTGGIALTGTTRPDALSTQRAQAAKGKTAKAAAKDAAKKDRQNQGAGTKLGLVPASALDDQRFQVLDDTLVSGSVTNSTITGDAYGLFVSGATDIVIDNTVVEKSLVDGITLHRYVSTGKVEKTVSRLNAGNGFVLARATENISINQATAEHNRADGFKLSGDPLADGPSATGADTRPYGNNSVQYSVARENGRYGIEVVAGLQVTVSSNIVTGNDMGIVASGAVHTLAVTGNQVTGSERQGIALRDGITGASVSGNQVEKGSIGLYVRSSVAKVFGNTVRGASSHGIALVGSLDGSSVTSNVLAGRGPSAIDSHRQHGADVASNTTSDWVDTTALWAKAKRLIHPMTVIWVFLLLLLAVTAVRGRRARGVMGHPYADKRLTVPQQTGHAGHGGEVAPVGATAAAATAAPAGAHARGGSTAIDLDRRVAVATSNGSSNGHPRGGSSGSSNGSSRNGAGPARGA</sequence>
<feature type="domain" description="Right handed beta helix" evidence="4">
    <location>
        <begin position="304"/>
        <end position="466"/>
    </location>
</feature>
<keyword evidence="2" id="KW-1133">Transmembrane helix</keyword>
<feature type="signal peptide" evidence="3">
    <location>
        <begin position="1"/>
        <end position="26"/>
    </location>
</feature>
<dbReference type="AlphaFoldDB" id="A0A420XM77"/>
<keyword evidence="6" id="KW-1185">Reference proteome</keyword>
<organism evidence="5 6">
    <name type="scientific">Motilibacter peucedani</name>
    <dbReference type="NCBI Taxonomy" id="598650"/>
    <lineage>
        <taxon>Bacteria</taxon>
        <taxon>Bacillati</taxon>
        <taxon>Actinomycetota</taxon>
        <taxon>Actinomycetes</taxon>
        <taxon>Motilibacterales</taxon>
        <taxon>Motilibacteraceae</taxon>
        <taxon>Motilibacter</taxon>
    </lineage>
</organism>
<dbReference type="Proteomes" id="UP000281955">
    <property type="component" value="Unassembled WGS sequence"/>
</dbReference>
<dbReference type="Gene3D" id="2.160.20.10">
    <property type="entry name" value="Single-stranded right-handed beta-helix, Pectin lyase-like"/>
    <property type="match status" value="2"/>
</dbReference>
<evidence type="ECO:0000259" key="4">
    <source>
        <dbReference type="Pfam" id="PF13229"/>
    </source>
</evidence>
<dbReference type="EMBL" id="RBWV01000014">
    <property type="protein sequence ID" value="RKS71340.1"/>
    <property type="molecule type" value="Genomic_DNA"/>
</dbReference>
<evidence type="ECO:0000256" key="3">
    <source>
        <dbReference type="SAM" id="SignalP"/>
    </source>
</evidence>
<dbReference type="RefSeq" id="WP_121194419.1">
    <property type="nucleotide sequence ID" value="NZ_RBWV01000014.1"/>
</dbReference>
<dbReference type="PROSITE" id="PS51318">
    <property type="entry name" value="TAT"/>
    <property type="match status" value="1"/>
</dbReference>
<comment type="caution">
    <text evidence="5">The sequence shown here is derived from an EMBL/GenBank/DDBJ whole genome shotgun (WGS) entry which is preliminary data.</text>
</comment>
<keyword evidence="2" id="KW-0472">Membrane</keyword>
<dbReference type="InParanoid" id="A0A420XM77"/>
<keyword evidence="2" id="KW-0812">Transmembrane</keyword>
<gene>
    <name evidence="5" type="ORF">CLV35_3136</name>
</gene>
<name>A0A420XM77_9ACTN</name>
<dbReference type="InterPro" id="IPR006311">
    <property type="entry name" value="TAT_signal"/>
</dbReference>
<feature type="compositionally biased region" description="Low complexity" evidence="1">
    <location>
        <begin position="252"/>
        <end position="262"/>
    </location>
</feature>
<keyword evidence="3" id="KW-0732">Signal</keyword>
<feature type="transmembrane region" description="Helical" evidence="2">
    <location>
        <begin position="574"/>
        <end position="594"/>
    </location>
</feature>
<dbReference type="OrthoDB" id="3799348at2"/>
<dbReference type="Pfam" id="PF13229">
    <property type="entry name" value="Beta_helix"/>
    <property type="match status" value="1"/>
</dbReference>
<feature type="chain" id="PRO_5038926028" evidence="3">
    <location>
        <begin position="27"/>
        <end position="694"/>
    </location>
</feature>
<dbReference type="SUPFAM" id="SSF51126">
    <property type="entry name" value="Pectin lyase-like"/>
    <property type="match status" value="1"/>
</dbReference>
<dbReference type="SMART" id="SM00710">
    <property type="entry name" value="PbH1"/>
    <property type="match status" value="8"/>
</dbReference>
<evidence type="ECO:0000313" key="5">
    <source>
        <dbReference type="EMBL" id="RKS71340.1"/>
    </source>
</evidence>
<reference evidence="5 6" key="1">
    <citation type="submission" date="2018-10" db="EMBL/GenBank/DDBJ databases">
        <title>Genomic Encyclopedia of Archaeal and Bacterial Type Strains, Phase II (KMG-II): from individual species to whole genera.</title>
        <authorList>
            <person name="Goeker M."/>
        </authorList>
    </citation>
    <scope>NUCLEOTIDE SEQUENCE [LARGE SCALE GENOMIC DNA]</scope>
    <source>
        <strain evidence="5 6">RP-AC37</strain>
    </source>
</reference>
<feature type="region of interest" description="Disordered" evidence="1">
    <location>
        <begin position="247"/>
        <end position="279"/>
    </location>
</feature>
<evidence type="ECO:0000256" key="1">
    <source>
        <dbReference type="SAM" id="MobiDB-lite"/>
    </source>
</evidence>
<dbReference type="InterPro" id="IPR006626">
    <property type="entry name" value="PbH1"/>
</dbReference>
<dbReference type="InterPro" id="IPR039448">
    <property type="entry name" value="Beta_helix"/>
</dbReference>
<feature type="compositionally biased region" description="Low complexity" evidence="1">
    <location>
        <begin position="678"/>
        <end position="694"/>
    </location>
</feature>